<feature type="coiled-coil region" evidence="1">
    <location>
        <begin position="355"/>
        <end position="382"/>
    </location>
</feature>
<dbReference type="EMBL" id="UGHH01000002">
    <property type="protein sequence ID" value="STO65013.1"/>
    <property type="molecule type" value="Genomic_DNA"/>
</dbReference>
<organism evidence="4 5">
    <name type="scientific">Haemophilus parahaemolyticus</name>
    <dbReference type="NCBI Taxonomy" id="735"/>
    <lineage>
        <taxon>Bacteria</taxon>
        <taxon>Pseudomonadati</taxon>
        <taxon>Pseudomonadota</taxon>
        <taxon>Gammaproteobacteria</taxon>
        <taxon>Pasteurellales</taxon>
        <taxon>Pasteurellaceae</taxon>
        <taxon>Haemophilus</taxon>
    </lineage>
</organism>
<dbReference type="Pfam" id="PF05662">
    <property type="entry name" value="YadA_stalk"/>
    <property type="match status" value="1"/>
</dbReference>
<dbReference type="Gene3D" id="3.90.1780.10">
    <property type="entry name" value="Trimeric adhesin"/>
    <property type="match status" value="1"/>
</dbReference>
<dbReference type="Gene3D" id="2.150.10.10">
    <property type="entry name" value="Serralysin-like metalloprotease, C-terminal"/>
    <property type="match status" value="2"/>
</dbReference>
<dbReference type="Proteomes" id="UP000254867">
    <property type="component" value="Unassembled WGS sequence"/>
</dbReference>
<dbReference type="InterPro" id="IPR037174">
    <property type="entry name" value="Trimeric_adhesin"/>
</dbReference>
<keyword evidence="1" id="KW-0175">Coiled coil</keyword>
<dbReference type="Pfam" id="PF13018">
    <property type="entry name" value="ESPR"/>
    <property type="match status" value="1"/>
</dbReference>
<dbReference type="AlphaFoldDB" id="A0A377I3B4"/>
<evidence type="ECO:0000313" key="5">
    <source>
        <dbReference type="Proteomes" id="UP000254867"/>
    </source>
</evidence>
<dbReference type="GO" id="GO:0019867">
    <property type="term" value="C:outer membrane"/>
    <property type="evidence" value="ECO:0007669"/>
    <property type="project" value="InterPro"/>
</dbReference>
<name>A0A377I3B4_HAEPH</name>
<dbReference type="InterPro" id="IPR024973">
    <property type="entry name" value="ESPR"/>
</dbReference>
<sequence length="813" mass="82974">MNKVFKVIWNHATQTWVAVSEFSKAKGKTKSKTLTTISLAVGSALVSGNSLAATADITPLKVFSTAGIAITNDNISSVTAQAEGSATPKNVIVIGDHKTRSYDGSIMIGYDFTAFGYTSSAGQNGMAGDTIVGNHVRVGGGASSKDAFGSAFGYGTQISGPSVSIGVGARADTLNANGWNAMTAGSVAIGNFALSGGNINGSIGIGAIAGADQHNSVALGGLSGAMYLFSDRDLRAERGEQGHRTHADAYYINENKPVATQAQQQNDKVNGGSEFISIGYKAGARDSDSIALGVNATTARNIRQPIAGKEAISGQFSTKSSDAAIAVGNNAAAIKQGSIALGRNAFAGGYTEQDKKALEYEKVRLEKLLAKAQTRKTAAENEVKQAPTAENKFALASINSAIERITLALQRTKADLTHTAANNKETTSAIAVGNEARANSTNAIALGYQAKASGVDSISVGHGNNVTGNYSGAFGNNNNVKADKVFVLGNTVTVETSTADNRTGAVVLGDSSTVPTEVKKVNSAKIGAKDGSKLVYSGFAGNLGGSDTEGNPSKAAADKQGRFVSIGSNGNERQLKFVAAGEISATSTDAINGSQLYAFSGVVNNLATSAATIIGGSSVLNSNGTISGFSQPLTTTGLGDTEAYTAPTTAATNVSTAITNLNNYVNAGWKIAQGDDTAAKARISPNEQVNFKADGLASVTVAANATSKGADVTYTVTKGEFKDDTTDGTISAKTDKGDKAATVNDVSSAINRAYWKATAAGNGADGNTIANDKADQVTAGTEVTFAAGKNLTVDHTTPKTFTFATVDTPNFKG</sequence>
<dbReference type="RefSeq" id="WP_119223246.1">
    <property type="nucleotide sequence ID" value="NZ_UGHH01000002.1"/>
</dbReference>
<evidence type="ECO:0000259" key="3">
    <source>
        <dbReference type="Pfam" id="PF13018"/>
    </source>
</evidence>
<feature type="domain" description="Trimeric autotransporter adhesin YadA-like stalk" evidence="2">
    <location>
        <begin position="578"/>
        <end position="616"/>
    </location>
</feature>
<evidence type="ECO:0000256" key="1">
    <source>
        <dbReference type="SAM" id="Coils"/>
    </source>
</evidence>
<evidence type="ECO:0000313" key="4">
    <source>
        <dbReference type="EMBL" id="STO65013.1"/>
    </source>
</evidence>
<dbReference type="InterPro" id="IPR011049">
    <property type="entry name" value="Serralysin-like_metalloprot_C"/>
</dbReference>
<reference evidence="4 5" key="1">
    <citation type="submission" date="2018-06" db="EMBL/GenBank/DDBJ databases">
        <authorList>
            <consortium name="Pathogen Informatics"/>
            <person name="Doyle S."/>
        </authorList>
    </citation>
    <scope>NUCLEOTIDE SEQUENCE [LARGE SCALE GENOMIC DNA]</scope>
    <source>
        <strain evidence="4 5">NCTC10794</strain>
    </source>
</reference>
<feature type="domain" description="ESPR" evidence="3">
    <location>
        <begin position="1"/>
        <end position="45"/>
    </location>
</feature>
<proteinExistence type="predicted"/>
<gene>
    <name evidence="4" type="ORF">NCTC10794_02095</name>
</gene>
<accession>A0A377I3B4</accession>
<dbReference type="InterPro" id="IPR008635">
    <property type="entry name" value="Coiled_stalk_dom"/>
</dbReference>
<evidence type="ECO:0000259" key="2">
    <source>
        <dbReference type="Pfam" id="PF05662"/>
    </source>
</evidence>
<dbReference type="SUPFAM" id="SSF101967">
    <property type="entry name" value="Adhesin YadA, collagen-binding domain"/>
    <property type="match status" value="3"/>
</dbReference>
<protein>
    <submittedName>
        <fullName evidence="4">Adhesin</fullName>
    </submittedName>
</protein>
<dbReference type="Gene3D" id="1.20.5.170">
    <property type="match status" value="1"/>
</dbReference>